<accession>A0A1G4I6B5</accession>
<keyword evidence="4" id="KW-0456">Lyase</keyword>
<keyword evidence="1" id="KW-0460">Magnesium</keyword>
<proteinExistence type="predicted"/>
<dbReference type="SUPFAM" id="SSF51604">
    <property type="entry name" value="Enolase C-terminal domain-like"/>
    <property type="match status" value="1"/>
</dbReference>
<feature type="domain" description="Enolase N-terminal" evidence="3">
    <location>
        <begin position="51"/>
        <end position="173"/>
    </location>
</feature>
<name>A0A1G4I6B5_TRYEQ</name>
<sequence>MESVSWKLYDNQHDLSGILTLAARSCVDSRALRPIEYLAAYFSTKCTGDEIRTLSAHVMFAPGGCRVLRIILRLLNGMEVQSSALLSASQELGDSLVEHTVDPAVIHEVLQESYFPRLVPCRACDQRQFDEILSRVAATPDLPNVGAAVVHALSVVASAAASRCTSTPAFQYLRNTFGLLTDVETFSMPQLCIDFFGPENVATARVALKSVLILPCMPNGTVSHEVMQKIFAAFNHFRKVHNAATRSDGSLVFSTFDNITDAINLADEVLRAVELRPQTDVCLGLRLAAPATRTQKEAKDGGEVFYSMFPGEQDITGSQLAEYVREQVQASANLVVYVEDTHCDVDTIGLRRLHATIGGTAVFSGYDLYRRSKYEKVEQGLDELWTSNVVLEASAIGSLSALCDNVRMVRRHEGCTIALAPQSLMHNVAFAVHLAVGVGARFLCVGGLMDVVQCEVVSQYLYVQDELEQSRLLLEEAPKPPCAVLPDAPTDTVPEIKRRLDKKKRKK</sequence>
<dbReference type="PANTHER" id="PTHR11902:SF1">
    <property type="entry name" value="ENOLASE"/>
    <property type="match status" value="1"/>
</dbReference>
<dbReference type="InterPro" id="IPR000941">
    <property type="entry name" value="Enolase"/>
</dbReference>
<dbReference type="GeneID" id="92378955"/>
<evidence type="ECO:0000313" key="4">
    <source>
        <dbReference type="EMBL" id="SCU67338.1"/>
    </source>
</evidence>
<dbReference type="VEuPathDB" id="TriTrypDB:TEOVI_000501500"/>
<feature type="region of interest" description="Disordered" evidence="2">
    <location>
        <begin position="480"/>
        <end position="507"/>
    </location>
</feature>
<dbReference type="InterPro" id="IPR029017">
    <property type="entry name" value="Enolase-like_N"/>
</dbReference>
<evidence type="ECO:0000256" key="1">
    <source>
        <dbReference type="ARBA" id="ARBA00022842"/>
    </source>
</evidence>
<comment type="caution">
    <text evidence="4">The sequence shown here is derived from an EMBL/GenBank/DDBJ whole genome shotgun (WGS) entry which is preliminary data.</text>
</comment>
<dbReference type="SMART" id="SM01193">
    <property type="entry name" value="Enolase_N"/>
    <property type="match status" value="1"/>
</dbReference>
<dbReference type="AlphaFoldDB" id="A0A1G4I6B5"/>
<organism evidence="4 5">
    <name type="scientific">Trypanosoma equiperdum</name>
    <dbReference type="NCBI Taxonomy" id="5694"/>
    <lineage>
        <taxon>Eukaryota</taxon>
        <taxon>Discoba</taxon>
        <taxon>Euglenozoa</taxon>
        <taxon>Kinetoplastea</taxon>
        <taxon>Metakinetoplastina</taxon>
        <taxon>Trypanosomatida</taxon>
        <taxon>Trypanosomatidae</taxon>
        <taxon>Trypanosoma</taxon>
    </lineage>
</organism>
<dbReference type="Gene3D" id="3.20.20.120">
    <property type="entry name" value="Enolase-like C-terminal domain"/>
    <property type="match status" value="1"/>
</dbReference>
<protein>
    <submittedName>
        <fullName evidence="4">Enolase, putative</fullName>
        <ecNumber evidence="4">4.2.1.11</ecNumber>
    </submittedName>
</protein>
<dbReference type="InterPro" id="IPR020811">
    <property type="entry name" value="Enolase_N"/>
</dbReference>
<dbReference type="InterPro" id="IPR036849">
    <property type="entry name" value="Enolase-like_C_sf"/>
</dbReference>
<dbReference type="SUPFAM" id="SSF54826">
    <property type="entry name" value="Enolase N-terminal domain-like"/>
    <property type="match status" value="1"/>
</dbReference>
<dbReference type="EMBL" id="CZPT02000727">
    <property type="protein sequence ID" value="SCU67338.1"/>
    <property type="molecule type" value="Genomic_DNA"/>
</dbReference>
<dbReference type="GO" id="GO:0000287">
    <property type="term" value="F:magnesium ion binding"/>
    <property type="evidence" value="ECO:0007669"/>
    <property type="project" value="InterPro"/>
</dbReference>
<evidence type="ECO:0000256" key="2">
    <source>
        <dbReference type="SAM" id="MobiDB-lite"/>
    </source>
</evidence>
<dbReference type="EC" id="4.2.1.11" evidence="4"/>
<keyword evidence="5" id="KW-1185">Reference proteome</keyword>
<dbReference type="PANTHER" id="PTHR11902">
    <property type="entry name" value="ENOLASE"/>
    <property type="match status" value="1"/>
</dbReference>
<dbReference type="Proteomes" id="UP000195570">
    <property type="component" value="Unassembled WGS sequence"/>
</dbReference>
<reference evidence="4" key="1">
    <citation type="submission" date="2016-09" db="EMBL/GenBank/DDBJ databases">
        <authorList>
            <person name="Hebert L."/>
            <person name="Moumen B."/>
        </authorList>
    </citation>
    <scope>NUCLEOTIDE SEQUENCE [LARGE SCALE GENOMIC DNA]</scope>
    <source>
        <strain evidence="4">OVI</strain>
    </source>
</reference>
<dbReference type="GO" id="GO:0000015">
    <property type="term" value="C:phosphopyruvate hydratase complex"/>
    <property type="evidence" value="ECO:0007669"/>
    <property type="project" value="InterPro"/>
</dbReference>
<dbReference type="RefSeq" id="XP_067078667.1">
    <property type="nucleotide sequence ID" value="XM_067222566.1"/>
</dbReference>
<dbReference type="GO" id="GO:0004634">
    <property type="term" value="F:phosphopyruvate hydratase activity"/>
    <property type="evidence" value="ECO:0007669"/>
    <property type="project" value="UniProtKB-EC"/>
</dbReference>
<evidence type="ECO:0000259" key="3">
    <source>
        <dbReference type="SMART" id="SM01193"/>
    </source>
</evidence>
<evidence type="ECO:0000313" key="5">
    <source>
        <dbReference type="Proteomes" id="UP000195570"/>
    </source>
</evidence>
<gene>
    <name evidence="4" type="ORF">TEOVI_000501500</name>
</gene>
<dbReference type="GO" id="GO:0006096">
    <property type="term" value="P:glycolytic process"/>
    <property type="evidence" value="ECO:0007669"/>
    <property type="project" value="InterPro"/>
</dbReference>
<dbReference type="FunFam" id="3.20.20.120:FF:000022">
    <property type="entry name" value="Enolase 4"/>
    <property type="match status" value="1"/>
</dbReference>